<dbReference type="STRING" id="314225.ELI_13355"/>
<proteinExistence type="inferred from homology"/>
<dbReference type="InterPro" id="IPR015422">
    <property type="entry name" value="PyrdxlP-dep_Trfase_small"/>
</dbReference>
<dbReference type="OrthoDB" id="9768668at2"/>
<dbReference type="PANTHER" id="PTHR30244">
    <property type="entry name" value="TRANSAMINASE"/>
    <property type="match status" value="1"/>
</dbReference>
<reference evidence="7" key="1">
    <citation type="journal article" date="2009" name="J. Bacteriol.">
        <title>Complete genome sequence of Erythrobacter litoralis HTCC2594.</title>
        <authorList>
            <person name="Oh H.M."/>
            <person name="Giovannoni S.J."/>
            <person name="Ferriera S."/>
            <person name="Johnson J."/>
            <person name="Cho J.C."/>
        </authorList>
    </citation>
    <scope>NUCLEOTIDE SEQUENCE [LARGE SCALE GENOMIC DNA]</scope>
    <source>
        <strain evidence="7">HTCC2594</strain>
    </source>
</reference>
<evidence type="ECO:0000256" key="3">
    <source>
        <dbReference type="PIRSR" id="PIRSR000390-1"/>
    </source>
</evidence>
<dbReference type="SUPFAM" id="SSF53383">
    <property type="entry name" value="PLP-dependent transferases"/>
    <property type="match status" value="1"/>
</dbReference>
<keyword evidence="7" id="KW-1185">Reference proteome</keyword>
<dbReference type="Gene3D" id="3.90.1150.10">
    <property type="entry name" value="Aspartate Aminotransferase, domain 1"/>
    <property type="match status" value="1"/>
</dbReference>
<dbReference type="EMBL" id="CP000157">
    <property type="protein sequence ID" value="ABC64763.1"/>
    <property type="molecule type" value="Genomic_DNA"/>
</dbReference>
<dbReference type="GO" id="GO:0008483">
    <property type="term" value="F:transaminase activity"/>
    <property type="evidence" value="ECO:0007669"/>
    <property type="project" value="UniProtKB-KW"/>
</dbReference>
<comment type="similarity">
    <text evidence="2 5">Belongs to the DegT/DnrJ/EryC1 family.</text>
</comment>
<dbReference type="Pfam" id="PF01041">
    <property type="entry name" value="DegT_DnrJ_EryC1"/>
    <property type="match status" value="1"/>
</dbReference>
<keyword evidence="6" id="KW-0032">Aminotransferase</keyword>
<organism evidence="6 7">
    <name type="scientific">Erythrobacter litoralis (strain HTCC2594)</name>
    <dbReference type="NCBI Taxonomy" id="314225"/>
    <lineage>
        <taxon>Bacteria</taxon>
        <taxon>Pseudomonadati</taxon>
        <taxon>Pseudomonadota</taxon>
        <taxon>Alphaproteobacteria</taxon>
        <taxon>Sphingomonadales</taxon>
        <taxon>Erythrobacteraceae</taxon>
        <taxon>Erythrobacter/Porphyrobacter group</taxon>
        <taxon>Erythrobacter</taxon>
    </lineage>
</organism>
<dbReference type="GO" id="GO:0000271">
    <property type="term" value="P:polysaccharide biosynthetic process"/>
    <property type="evidence" value="ECO:0007669"/>
    <property type="project" value="TreeGrafter"/>
</dbReference>
<evidence type="ECO:0000256" key="1">
    <source>
        <dbReference type="ARBA" id="ARBA00022898"/>
    </source>
</evidence>
<dbReference type="CDD" id="cd00616">
    <property type="entry name" value="AHBA_syn"/>
    <property type="match status" value="1"/>
</dbReference>
<dbReference type="HOGENOM" id="CLU_033332_6_0_5"/>
<name>Q2N6C8_ERYLH</name>
<dbReference type="GO" id="GO:0030170">
    <property type="term" value="F:pyridoxal phosphate binding"/>
    <property type="evidence" value="ECO:0007669"/>
    <property type="project" value="TreeGrafter"/>
</dbReference>
<dbReference type="AlphaFoldDB" id="Q2N6C8"/>
<dbReference type="PANTHER" id="PTHR30244:SF36">
    <property type="entry name" value="3-OXO-GLUCOSE-6-PHOSPHATE:GLUTAMATE AMINOTRANSFERASE"/>
    <property type="match status" value="1"/>
</dbReference>
<gene>
    <name evidence="6" type="ordered locus">ELI_13355</name>
</gene>
<evidence type="ECO:0000256" key="5">
    <source>
        <dbReference type="RuleBase" id="RU004508"/>
    </source>
</evidence>
<evidence type="ECO:0000256" key="4">
    <source>
        <dbReference type="PIRSR" id="PIRSR000390-2"/>
    </source>
</evidence>
<dbReference type="Gene3D" id="3.40.640.10">
    <property type="entry name" value="Type I PLP-dependent aspartate aminotransferase-like (Major domain)"/>
    <property type="match status" value="1"/>
</dbReference>
<evidence type="ECO:0000256" key="2">
    <source>
        <dbReference type="ARBA" id="ARBA00037999"/>
    </source>
</evidence>
<feature type="modified residue" description="N6-(pyridoxal phosphate)lysine" evidence="4">
    <location>
        <position position="185"/>
    </location>
</feature>
<evidence type="ECO:0000313" key="6">
    <source>
        <dbReference type="EMBL" id="ABC64763.1"/>
    </source>
</evidence>
<dbReference type="InterPro" id="IPR000653">
    <property type="entry name" value="DegT/StrS_aminotransferase"/>
</dbReference>
<dbReference type="InterPro" id="IPR015424">
    <property type="entry name" value="PyrdxlP-dep_Trfase"/>
</dbReference>
<sequence length="365" mass="39820">MVKFLDLVGQYNEIKDEIDVAIARVIGSAAYIGGPDLTAFEEEFADFQQAQHCVGVANGTDALEIAIEALDLPSGSEILVPANSFVASSEAVTRSGHRVLFCEADAVSYTIDLDDAAHRVTEKTKAMIVVHLYGHPADMAAVMTFARKHGLKVIEDCAQAHGAEFDGRRIGAIGDIGAFSFYPGKNLGAYGDGGAILTDDEQLARKSRMIANHGRIDKYDHQFEGRNSRLDGLQAAILRAKLPHLDTWIDRRNAVAQRYFDALGDLDWLILPTIADNVRHAFHLFVVRTDHRDALQAFLKENGVSSGIHYPIALPDLGAYDYLRGPDTPILATKLAPTLLSLPMGEHLTESDTDKVIAAVRSFQP</sequence>
<dbReference type="RefSeq" id="WP_011415585.1">
    <property type="nucleotide sequence ID" value="NC_007722.1"/>
</dbReference>
<dbReference type="Proteomes" id="UP000008808">
    <property type="component" value="Chromosome"/>
</dbReference>
<dbReference type="InterPro" id="IPR015421">
    <property type="entry name" value="PyrdxlP-dep_Trfase_major"/>
</dbReference>
<protein>
    <submittedName>
        <fullName evidence="6">Putative aminotransferase</fullName>
    </submittedName>
</protein>
<keyword evidence="1 4" id="KW-0663">Pyridoxal phosphate</keyword>
<dbReference type="KEGG" id="eli:ELI_13355"/>
<accession>Q2N6C8</accession>
<dbReference type="eggNOG" id="COG0399">
    <property type="taxonomic scope" value="Bacteria"/>
</dbReference>
<evidence type="ECO:0000313" key="7">
    <source>
        <dbReference type="Proteomes" id="UP000008808"/>
    </source>
</evidence>
<dbReference type="PIRSF" id="PIRSF000390">
    <property type="entry name" value="PLP_StrS"/>
    <property type="match status" value="1"/>
</dbReference>
<keyword evidence="6" id="KW-0808">Transferase</keyword>
<feature type="active site" description="Proton acceptor" evidence="3">
    <location>
        <position position="185"/>
    </location>
</feature>